<name>A0A9X4M3Q2_9ACTN</name>
<protein>
    <submittedName>
        <fullName evidence="3">GNAT family N-acetyltransferase</fullName>
    </submittedName>
</protein>
<dbReference type="InterPro" id="IPR016181">
    <property type="entry name" value="Acyl_CoA_acyltransferase"/>
</dbReference>
<dbReference type="InterPro" id="IPR056934">
    <property type="entry name" value="SH3_Rv0428c"/>
</dbReference>
<evidence type="ECO:0000259" key="1">
    <source>
        <dbReference type="Pfam" id="PF24551"/>
    </source>
</evidence>
<dbReference type="Gene3D" id="3.40.630.30">
    <property type="match status" value="1"/>
</dbReference>
<reference evidence="3" key="1">
    <citation type="submission" date="2022-08" db="EMBL/GenBank/DDBJ databases">
        <title>Genome analysis of Corynebacteriales strain.</title>
        <authorList>
            <person name="Lee S.D."/>
        </authorList>
    </citation>
    <scope>NUCLEOTIDE SEQUENCE</scope>
    <source>
        <strain evidence="3">D3-21</strain>
    </source>
</reference>
<organism evidence="3 4">
    <name type="scientific">Speluncibacter jeojiensis</name>
    <dbReference type="NCBI Taxonomy" id="2710754"/>
    <lineage>
        <taxon>Bacteria</taxon>
        <taxon>Bacillati</taxon>
        <taxon>Actinomycetota</taxon>
        <taxon>Actinomycetes</taxon>
        <taxon>Mycobacteriales</taxon>
        <taxon>Speluncibacteraceae</taxon>
        <taxon>Speluncibacter</taxon>
    </lineage>
</organism>
<comment type="caution">
    <text evidence="3">The sequence shown here is derived from an EMBL/GenBank/DDBJ whole genome shotgun (WGS) entry which is preliminary data.</text>
</comment>
<dbReference type="RefSeq" id="WP_277831519.1">
    <property type="nucleotide sequence ID" value="NZ_JAAIVF010000002.1"/>
</dbReference>
<gene>
    <name evidence="3" type="ORF">NVS88_17020</name>
</gene>
<dbReference type="SUPFAM" id="SSF55729">
    <property type="entry name" value="Acyl-CoA N-acyltransferases (Nat)"/>
    <property type="match status" value="1"/>
</dbReference>
<evidence type="ECO:0000313" key="3">
    <source>
        <dbReference type="EMBL" id="MDG3016259.1"/>
    </source>
</evidence>
<proteinExistence type="predicted"/>
<dbReference type="EMBL" id="JANRHA010000012">
    <property type="protein sequence ID" value="MDG3016259.1"/>
    <property type="molecule type" value="Genomic_DNA"/>
</dbReference>
<dbReference type="InterPro" id="IPR056935">
    <property type="entry name" value="Rv0428c-like_C"/>
</dbReference>
<evidence type="ECO:0000313" key="4">
    <source>
        <dbReference type="Proteomes" id="UP001152755"/>
    </source>
</evidence>
<evidence type="ECO:0000259" key="2">
    <source>
        <dbReference type="Pfam" id="PF24553"/>
    </source>
</evidence>
<feature type="domain" description="Histone acetyltransferase Rv0428c-like SH3" evidence="1">
    <location>
        <begin position="9"/>
        <end position="63"/>
    </location>
</feature>
<accession>A0A9X4M3Q2</accession>
<dbReference type="Pfam" id="PF24551">
    <property type="entry name" value="SH3_Rv0428c"/>
    <property type="match status" value="1"/>
</dbReference>
<dbReference type="Pfam" id="PF24553">
    <property type="entry name" value="Rv0428c_C"/>
    <property type="match status" value="1"/>
</dbReference>
<sequence length="307" mass="32710">MTTDLPSLTPGTRVVLRYRLPAGSTHPMTDVIGTLEATGPLIRVRAADGHEVEVTSDRVVALKALGPRPVRTKDIRTAELALALASAPEHDAWVGGWWVRAGAEAGSAREPGSVLDSGSALPLADSPMRGAGALADLLADATLERVSRWYADRGLPALLQIPDRLARVPDGWRAHDEQLVLTVALSTPRSDVGDTVMQEVPGSARPVAATLRDDDGAVLAQAWASVPTIADEVPRMVLQRVEVTATARRAGHGRRICTDLMSWGERQGARMCIARVAQADPDTLAFLHALGFTDHHRTRLASPADPA</sequence>
<feature type="domain" description="Histone acetyltransferase Rv0428c-like C-terminal" evidence="2">
    <location>
        <begin position="72"/>
        <end position="300"/>
    </location>
</feature>
<keyword evidence="4" id="KW-1185">Reference proteome</keyword>
<dbReference type="AlphaFoldDB" id="A0A9X4M3Q2"/>
<dbReference type="Proteomes" id="UP001152755">
    <property type="component" value="Unassembled WGS sequence"/>
</dbReference>